<dbReference type="Proteomes" id="UP000235584">
    <property type="component" value="Chromosome"/>
</dbReference>
<evidence type="ECO:0000313" key="2">
    <source>
        <dbReference type="Proteomes" id="UP000235584"/>
    </source>
</evidence>
<dbReference type="KEGG" id="bsto:C0V70_08975"/>
<gene>
    <name evidence="1" type="ORF">C0V70_08975</name>
</gene>
<proteinExistence type="predicted"/>
<reference evidence="1 2" key="1">
    <citation type="submission" date="2018-01" db="EMBL/GenBank/DDBJ databases">
        <title>Complete genome sequence of Bacteriovorax stolpii DSM12778.</title>
        <authorList>
            <person name="Tang B."/>
            <person name="Chang J."/>
        </authorList>
    </citation>
    <scope>NUCLEOTIDE SEQUENCE [LARGE SCALE GENOMIC DNA]</scope>
    <source>
        <strain evidence="1 2">DSM 12778</strain>
    </source>
</reference>
<keyword evidence="2" id="KW-1185">Reference proteome</keyword>
<dbReference type="EMBL" id="CP025704">
    <property type="protein sequence ID" value="AUN98234.1"/>
    <property type="molecule type" value="Genomic_DNA"/>
</dbReference>
<accession>A0A2K9NU15</accession>
<dbReference type="AlphaFoldDB" id="A0A2K9NU15"/>
<protein>
    <submittedName>
        <fullName evidence="1">Uncharacterized protein</fullName>
    </submittedName>
</protein>
<evidence type="ECO:0000313" key="1">
    <source>
        <dbReference type="EMBL" id="AUN98234.1"/>
    </source>
</evidence>
<sequence length="120" mass="14123">MKTTTLTTETDNLVLFPSAKNFPLEENLQDPMLDLLNEYSHMTDADIPNHLDDRFENELEDETSFGSLEAFMNRHQSNDTLTPDDKLVKLINERMEAIAEAKQRIKFYLDEIEMFLPRRR</sequence>
<dbReference type="RefSeq" id="WP_102243525.1">
    <property type="nucleotide sequence ID" value="NZ_CP025704.1"/>
</dbReference>
<name>A0A2K9NU15_BACTC</name>
<organism evidence="1 2">
    <name type="scientific">Bacteriovorax stolpii</name>
    <name type="common">Bdellovibrio stolpii</name>
    <dbReference type="NCBI Taxonomy" id="960"/>
    <lineage>
        <taxon>Bacteria</taxon>
        <taxon>Pseudomonadati</taxon>
        <taxon>Bdellovibrionota</taxon>
        <taxon>Bacteriovoracia</taxon>
        <taxon>Bacteriovoracales</taxon>
        <taxon>Bacteriovoracaceae</taxon>
        <taxon>Bacteriovorax</taxon>
    </lineage>
</organism>
<dbReference type="OrthoDB" id="5298854at2"/>